<sequence length="100" mass="11418">GFKEYFLDPSNITKYLATLALAATVISRALSIPLKYSAIQELTHSAFNEYADVHSVYTYENYDSFCLLLVILILLTDFMLIVPKLIGSEWLKRFCVSCLR</sequence>
<keyword evidence="1" id="KW-0472">Membrane</keyword>
<reference evidence="2" key="2">
    <citation type="submission" date="2014-07" db="EMBL/GenBank/DDBJ databases">
        <authorList>
            <person name="Hull J."/>
        </authorList>
    </citation>
    <scope>NUCLEOTIDE SEQUENCE</scope>
</reference>
<reference evidence="2" key="1">
    <citation type="journal article" date="2014" name="PLoS ONE">
        <title>Transcriptome-Based Identification of ABC Transporters in the Western Tarnished Plant Bug Lygus hesperus.</title>
        <authorList>
            <person name="Hull J.J."/>
            <person name="Chaney K."/>
            <person name="Geib S.M."/>
            <person name="Fabrick J.A."/>
            <person name="Brent C.S."/>
            <person name="Walsh D."/>
            <person name="Lavine L.C."/>
        </authorList>
    </citation>
    <scope>NUCLEOTIDE SEQUENCE</scope>
</reference>
<name>A0A0A9X327_LYGHE</name>
<keyword evidence="1" id="KW-0812">Transmembrane</keyword>
<keyword evidence="1" id="KW-1133">Transmembrane helix</keyword>
<protein>
    <submittedName>
        <fullName evidence="2">Uncharacterized protein</fullName>
    </submittedName>
</protein>
<proteinExistence type="predicted"/>
<feature type="transmembrane region" description="Helical" evidence="1">
    <location>
        <begin position="62"/>
        <end position="82"/>
    </location>
</feature>
<evidence type="ECO:0000256" key="1">
    <source>
        <dbReference type="SAM" id="Phobius"/>
    </source>
</evidence>
<organism evidence="2">
    <name type="scientific">Lygus hesperus</name>
    <name type="common">Western plant bug</name>
    <dbReference type="NCBI Taxonomy" id="30085"/>
    <lineage>
        <taxon>Eukaryota</taxon>
        <taxon>Metazoa</taxon>
        <taxon>Ecdysozoa</taxon>
        <taxon>Arthropoda</taxon>
        <taxon>Hexapoda</taxon>
        <taxon>Insecta</taxon>
        <taxon>Pterygota</taxon>
        <taxon>Neoptera</taxon>
        <taxon>Paraneoptera</taxon>
        <taxon>Hemiptera</taxon>
        <taxon>Heteroptera</taxon>
        <taxon>Panheteroptera</taxon>
        <taxon>Cimicomorpha</taxon>
        <taxon>Miridae</taxon>
        <taxon>Mirini</taxon>
        <taxon>Lygus</taxon>
    </lineage>
</organism>
<dbReference type="EMBL" id="GBHO01029195">
    <property type="protein sequence ID" value="JAG14409.1"/>
    <property type="molecule type" value="Transcribed_RNA"/>
</dbReference>
<gene>
    <name evidence="2" type="ORF">CM83_309</name>
</gene>
<accession>A0A0A9X327</accession>
<feature type="non-terminal residue" evidence="2">
    <location>
        <position position="1"/>
    </location>
</feature>
<feature type="non-terminal residue" evidence="2">
    <location>
        <position position="100"/>
    </location>
</feature>
<dbReference type="AlphaFoldDB" id="A0A0A9X327"/>
<evidence type="ECO:0000313" key="2">
    <source>
        <dbReference type="EMBL" id="JAG14409.1"/>
    </source>
</evidence>